<dbReference type="EMBL" id="CP063982">
    <property type="protein sequence ID" value="UOD51527.1"/>
    <property type="molecule type" value="Genomic_DNA"/>
</dbReference>
<evidence type="ECO:0000256" key="1">
    <source>
        <dbReference type="ARBA" id="ARBA00001947"/>
    </source>
</evidence>
<evidence type="ECO:0000256" key="3">
    <source>
        <dbReference type="ARBA" id="ARBA00022723"/>
    </source>
</evidence>
<evidence type="ECO:0000256" key="5">
    <source>
        <dbReference type="ARBA" id="ARBA00023002"/>
    </source>
</evidence>
<evidence type="ECO:0000256" key="2">
    <source>
        <dbReference type="ARBA" id="ARBA00008072"/>
    </source>
</evidence>
<dbReference type="CDD" id="cd08255">
    <property type="entry name" value="2-desacetyl-2-hydroxyethyl_bacteriochlorophyllide_like"/>
    <property type="match status" value="1"/>
</dbReference>
<organism evidence="6 7">
    <name type="scientific">Orrella daihaiensis</name>
    <dbReference type="NCBI Taxonomy" id="2782176"/>
    <lineage>
        <taxon>Bacteria</taxon>
        <taxon>Pseudomonadati</taxon>
        <taxon>Pseudomonadota</taxon>
        <taxon>Betaproteobacteria</taxon>
        <taxon>Burkholderiales</taxon>
        <taxon>Alcaligenaceae</taxon>
        <taxon>Orrella</taxon>
    </lineage>
</organism>
<evidence type="ECO:0000313" key="7">
    <source>
        <dbReference type="Proteomes" id="UP000831607"/>
    </source>
</evidence>
<keyword evidence="7" id="KW-1185">Reference proteome</keyword>
<evidence type="ECO:0000256" key="4">
    <source>
        <dbReference type="ARBA" id="ARBA00022833"/>
    </source>
</evidence>
<proteinExistence type="inferred from homology"/>
<comment type="similarity">
    <text evidence="2">Belongs to the zinc-containing alcohol dehydrogenase family.</text>
</comment>
<accession>A0ABY4AMM1</accession>
<sequence>MRPANLSTLAADHCRIDTIFSAVSRGTESLIYNGEVPDSEFDRMAAPLMGGQLPFPVAYGYCNVGRVTDGPSDWLQKTVFSLGPHQTVFDAPVAMLAEVPANVPASRAVLAANMETALNAVWTGKPGPADRVAIIGGGVVGLLVAYLCSRMPGAEVALVDPVREREIICRELGIRYAANTTDLENCDVVFHASGHQSGLQDALSVAGNEACIVELSWYGNRTVTIELGGTFHSQQLRLQSCQVGHIEQTHQPRWSYNRRLRAALNLLADPRLDRLLEPAVNFHELPQQIPNILGPGQARLCQVIAYP</sequence>
<dbReference type="InterPro" id="IPR011032">
    <property type="entry name" value="GroES-like_sf"/>
</dbReference>
<gene>
    <name evidence="6" type="ORF">DHf2319_02355</name>
</gene>
<evidence type="ECO:0000313" key="6">
    <source>
        <dbReference type="EMBL" id="UOD51527.1"/>
    </source>
</evidence>
<protein>
    <submittedName>
        <fullName evidence="6">Zinc-binding alcohol dehydrogenase</fullName>
    </submittedName>
</protein>
<dbReference type="SUPFAM" id="SSF50129">
    <property type="entry name" value="GroES-like"/>
    <property type="match status" value="1"/>
</dbReference>
<name>A0ABY4AMM1_9BURK</name>
<dbReference type="Gene3D" id="3.90.180.10">
    <property type="entry name" value="Medium-chain alcohol dehydrogenases, catalytic domain"/>
    <property type="match status" value="1"/>
</dbReference>
<dbReference type="PANTHER" id="PTHR43350:SF19">
    <property type="entry name" value="D-GULOSIDE 3-DEHYDROGENASE"/>
    <property type="match status" value="1"/>
</dbReference>
<dbReference type="SUPFAM" id="SSF51735">
    <property type="entry name" value="NAD(P)-binding Rossmann-fold domains"/>
    <property type="match status" value="1"/>
</dbReference>
<reference evidence="6 7" key="1">
    <citation type="submission" date="2020-11" db="EMBL/GenBank/DDBJ databases">
        <title>Algicoccus daihaiensis sp.nov., isolated from Daihai Lake in Inner Mongolia.</title>
        <authorList>
            <person name="Kai J."/>
        </authorList>
    </citation>
    <scope>NUCLEOTIDE SEQUENCE [LARGE SCALE GENOMIC DNA]</scope>
    <source>
        <strain evidence="7">f23</strain>
    </source>
</reference>
<keyword evidence="5" id="KW-0560">Oxidoreductase</keyword>
<keyword evidence="3" id="KW-0479">Metal-binding</keyword>
<keyword evidence="4" id="KW-0862">Zinc</keyword>
<dbReference type="Gene3D" id="3.40.50.720">
    <property type="entry name" value="NAD(P)-binding Rossmann-like Domain"/>
    <property type="match status" value="1"/>
</dbReference>
<dbReference type="InterPro" id="IPR036291">
    <property type="entry name" value="NAD(P)-bd_dom_sf"/>
</dbReference>
<dbReference type="Proteomes" id="UP000831607">
    <property type="component" value="Chromosome"/>
</dbReference>
<comment type="cofactor">
    <cofactor evidence="1">
        <name>Zn(2+)</name>
        <dbReference type="ChEBI" id="CHEBI:29105"/>
    </cofactor>
</comment>
<dbReference type="PANTHER" id="PTHR43350">
    <property type="entry name" value="NAD-DEPENDENT ALCOHOL DEHYDROGENASE"/>
    <property type="match status" value="1"/>
</dbReference>